<accession>A0A7G5MZ05</accession>
<comment type="similarity">
    <text evidence="1">Belongs to the bacterial solute-binding protein 1 family.</text>
</comment>
<protein>
    <submittedName>
        <fullName evidence="6">Extracellular solute-binding protein</fullName>
    </submittedName>
</protein>
<sequence>MEVLIMSKGMRKKIAALLAAAMAATGLSACGSNESDTGGKGQDAGSGTEAKEEAGKTDSDKEGSGEGITIRLLTRMSGADSGTKLKEEVLKEFQEKYPGITIQDESTNDSNSFTNQFKTDIASGNVADIIQWPGISIMKEYADTGVFLDLTDLIAETPDVKDNVDATLLDMMELSSVGTEGTYALPINNQMEVFYYNKELFQKAGIEKTPETWDEFYEVCDKLKESGVTPWVVGASNAWRVVHIQTGLLYKMCGVEKAKELGGRKAKWTDEDVVETIAFIQDLADRGIFGEDYLGLDYETEKAMFVSGQTAMSFDGSWRIAELTDMEDNVGVFRMPYMSDREEFKDNDIAYPSQLELGGHLKDEPEKLKYVWELACMFADKETQQRYAYDCGNIPVRNDVELDADKMSPLLSDLLEIKEKDVKVWGSDAWAYDTVAVLEDIVGEAFIGALTGMTADEAAEQIQSRLEAAGSGQ</sequence>
<evidence type="ECO:0000256" key="4">
    <source>
        <dbReference type="SAM" id="MobiDB-lite"/>
    </source>
</evidence>
<gene>
    <name evidence="6" type="ORF">E5259_20845</name>
</gene>
<dbReference type="PANTHER" id="PTHR43649">
    <property type="entry name" value="ARABINOSE-BINDING PROTEIN-RELATED"/>
    <property type="match status" value="1"/>
</dbReference>
<name>A0A7G5MZ05_9FIRM</name>
<dbReference type="PROSITE" id="PS01037">
    <property type="entry name" value="SBP_BACTERIAL_1"/>
    <property type="match status" value="1"/>
</dbReference>
<feature type="signal peptide" evidence="5">
    <location>
        <begin position="1"/>
        <end position="29"/>
    </location>
</feature>
<evidence type="ECO:0000313" key="7">
    <source>
        <dbReference type="Proteomes" id="UP000515789"/>
    </source>
</evidence>
<evidence type="ECO:0000256" key="5">
    <source>
        <dbReference type="SAM" id="SignalP"/>
    </source>
</evidence>
<organism evidence="6 7">
    <name type="scientific">Blautia producta</name>
    <dbReference type="NCBI Taxonomy" id="33035"/>
    <lineage>
        <taxon>Bacteria</taxon>
        <taxon>Bacillati</taxon>
        <taxon>Bacillota</taxon>
        <taxon>Clostridia</taxon>
        <taxon>Lachnospirales</taxon>
        <taxon>Lachnospiraceae</taxon>
        <taxon>Blautia</taxon>
    </lineage>
</organism>
<dbReference type="Gene3D" id="3.40.190.10">
    <property type="entry name" value="Periplasmic binding protein-like II"/>
    <property type="match status" value="2"/>
</dbReference>
<dbReference type="EMBL" id="CP039126">
    <property type="protein sequence ID" value="QMW79848.1"/>
    <property type="molecule type" value="Genomic_DNA"/>
</dbReference>
<dbReference type="InterPro" id="IPR050490">
    <property type="entry name" value="Bact_solute-bd_prot1"/>
</dbReference>
<dbReference type="Proteomes" id="UP000515789">
    <property type="component" value="Chromosome"/>
</dbReference>
<feature type="compositionally biased region" description="Basic and acidic residues" evidence="4">
    <location>
        <begin position="49"/>
        <end position="64"/>
    </location>
</feature>
<dbReference type="InterPro" id="IPR006061">
    <property type="entry name" value="SBP_1_CS"/>
</dbReference>
<dbReference type="GO" id="GO:0055085">
    <property type="term" value="P:transmembrane transport"/>
    <property type="evidence" value="ECO:0007669"/>
    <property type="project" value="InterPro"/>
</dbReference>
<evidence type="ECO:0000256" key="1">
    <source>
        <dbReference type="ARBA" id="ARBA00008520"/>
    </source>
</evidence>
<evidence type="ECO:0000256" key="3">
    <source>
        <dbReference type="ARBA" id="ARBA00022729"/>
    </source>
</evidence>
<keyword evidence="3 5" id="KW-0732">Signal</keyword>
<evidence type="ECO:0000313" key="6">
    <source>
        <dbReference type="EMBL" id="QMW79848.1"/>
    </source>
</evidence>
<evidence type="ECO:0000256" key="2">
    <source>
        <dbReference type="ARBA" id="ARBA00022448"/>
    </source>
</evidence>
<dbReference type="AlphaFoldDB" id="A0A7G5MZ05"/>
<reference evidence="6 7" key="1">
    <citation type="submission" date="2019-04" db="EMBL/GenBank/DDBJ databases">
        <authorList>
            <person name="Schori C."/>
            <person name="Ahrens C."/>
        </authorList>
    </citation>
    <scope>NUCLEOTIDE SEQUENCE [LARGE SCALE GENOMIC DNA]</scope>
    <source>
        <strain evidence="6 7">DSM 2950</strain>
    </source>
</reference>
<proteinExistence type="inferred from homology"/>
<dbReference type="SUPFAM" id="SSF53850">
    <property type="entry name" value="Periplasmic binding protein-like II"/>
    <property type="match status" value="1"/>
</dbReference>
<keyword evidence="2" id="KW-0813">Transport</keyword>
<dbReference type="Pfam" id="PF01547">
    <property type="entry name" value="SBP_bac_1"/>
    <property type="match status" value="1"/>
</dbReference>
<feature type="chain" id="PRO_5038796718" evidence="5">
    <location>
        <begin position="30"/>
        <end position="473"/>
    </location>
</feature>
<dbReference type="InterPro" id="IPR006059">
    <property type="entry name" value="SBP"/>
</dbReference>
<feature type="region of interest" description="Disordered" evidence="4">
    <location>
        <begin position="30"/>
        <end position="67"/>
    </location>
</feature>